<dbReference type="Proteomes" id="UP000274511">
    <property type="component" value="Unassembled WGS sequence"/>
</dbReference>
<protein>
    <recommendedName>
        <fullName evidence="3">Glutaredoxin-like protein NrdH</fullName>
    </recommendedName>
</protein>
<evidence type="ECO:0000256" key="7">
    <source>
        <dbReference type="ARBA" id="ARBA00023284"/>
    </source>
</evidence>
<dbReference type="EMBL" id="LUSW01000007">
    <property type="protein sequence ID" value="RAT36396.1"/>
    <property type="molecule type" value="Genomic_DNA"/>
</dbReference>
<keyword evidence="6" id="KW-1015">Disulfide bond</keyword>
<dbReference type="InterPro" id="IPR002109">
    <property type="entry name" value="Glutaredoxin"/>
</dbReference>
<dbReference type="Proteomes" id="UP000250186">
    <property type="component" value="Unassembled WGS sequence"/>
</dbReference>
<dbReference type="InterPro" id="IPR011909">
    <property type="entry name" value="GlrX_NrdH"/>
</dbReference>
<gene>
    <name evidence="10" type="primary">nrdH</name>
    <name evidence="9" type="ORF">AU492_04475</name>
    <name evidence="10" type="ORF">EC392_12410</name>
</gene>
<dbReference type="SUPFAM" id="SSF52833">
    <property type="entry name" value="Thioredoxin-like"/>
    <property type="match status" value="1"/>
</dbReference>
<keyword evidence="11" id="KW-1185">Reference proteome</keyword>
<dbReference type="AlphaFoldDB" id="A0A3N0UCH7"/>
<evidence type="ECO:0000313" key="11">
    <source>
        <dbReference type="Proteomes" id="UP000250186"/>
    </source>
</evidence>
<name>A0A3N0UCH7_9GAMM</name>
<evidence type="ECO:0000256" key="2">
    <source>
        <dbReference type="ARBA" id="ARBA00007787"/>
    </source>
</evidence>
<dbReference type="GO" id="GO:0009055">
    <property type="term" value="F:electron transfer activity"/>
    <property type="evidence" value="ECO:0007669"/>
    <property type="project" value="TreeGrafter"/>
</dbReference>
<evidence type="ECO:0000256" key="3">
    <source>
        <dbReference type="ARBA" id="ARBA00017945"/>
    </source>
</evidence>
<reference evidence="9 11" key="1">
    <citation type="submission" date="2016-02" db="EMBL/GenBank/DDBJ databases">
        <title>Species-wide whole genome sequencing reveals diversity, host range in Lonsdalea quercina.</title>
        <authorList>
            <person name="Li Y."/>
        </authorList>
    </citation>
    <scope>NUCLEOTIDE SEQUENCE [LARGE SCALE GENOMIC DNA]</scope>
    <source>
        <strain evidence="9 11">CFCC 12721</strain>
    </source>
</reference>
<accession>A0A3N0UCH7</accession>
<dbReference type="InterPro" id="IPR036249">
    <property type="entry name" value="Thioredoxin-like_sf"/>
</dbReference>
<keyword evidence="5" id="KW-0249">Electron transport</keyword>
<evidence type="ECO:0000256" key="6">
    <source>
        <dbReference type="ARBA" id="ARBA00023157"/>
    </source>
</evidence>
<comment type="similarity">
    <text evidence="2">Belongs to the glutaredoxin family.</text>
</comment>
<feature type="domain" description="Glutaredoxin" evidence="8">
    <location>
        <begin position="3"/>
        <end position="61"/>
    </location>
</feature>
<dbReference type="CDD" id="cd02976">
    <property type="entry name" value="NrdH"/>
    <property type="match status" value="1"/>
</dbReference>
<sequence>MSITVYSKSNCPQCDATCRALDKHQIGYNKIDLTQDSQALAFVRSLGHQQAPVVVAGQEHWSGFRPDKIHALRAIAV</sequence>
<reference evidence="10 12" key="2">
    <citation type="submission" date="2018-10" db="EMBL/GenBank/DDBJ databases">
        <title>New species genome.</title>
        <authorList>
            <person name="Li Y."/>
        </authorList>
    </citation>
    <scope>NUCLEOTIDE SEQUENCE [LARGE SCALE GENOMIC DNA]</scope>
    <source>
        <strain evidence="10 12">L6_4B</strain>
    </source>
</reference>
<dbReference type="PANTHER" id="PTHR34386:SF1">
    <property type="entry name" value="GLUTAREDOXIN-LIKE PROTEIN NRDH"/>
    <property type="match status" value="1"/>
</dbReference>
<keyword evidence="7" id="KW-0676">Redox-active center</keyword>
<evidence type="ECO:0000313" key="9">
    <source>
        <dbReference type="EMBL" id="RAT36396.1"/>
    </source>
</evidence>
<dbReference type="Pfam" id="PF00462">
    <property type="entry name" value="Glutaredoxin"/>
    <property type="match status" value="1"/>
</dbReference>
<proteinExistence type="inferred from homology"/>
<evidence type="ECO:0000256" key="4">
    <source>
        <dbReference type="ARBA" id="ARBA00022448"/>
    </source>
</evidence>
<evidence type="ECO:0000259" key="8">
    <source>
        <dbReference type="Pfam" id="PF00462"/>
    </source>
</evidence>
<keyword evidence="4" id="KW-0813">Transport</keyword>
<dbReference type="GeneID" id="61121196"/>
<comment type="caution">
    <text evidence="10">The sequence shown here is derived from an EMBL/GenBank/DDBJ whole genome shotgun (WGS) entry which is preliminary data.</text>
</comment>
<dbReference type="GO" id="GO:0045454">
    <property type="term" value="P:cell redox homeostasis"/>
    <property type="evidence" value="ECO:0007669"/>
    <property type="project" value="InterPro"/>
</dbReference>
<dbReference type="STRING" id="1172565.AU508_11105"/>
<dbReference type="EMBL" id="RJUJ01000012">
    <property type="protein sequence ID" value="ROH78276.1"/>
    <property type="molecule type" value="Genomic_DNA"/>
</dbReference>
<comment type="function">
    <text evidence="1">Electron transport system for the ribonucleotide reductase system NrdEF.</text>
</comment>
<dbReference type="RefSeq" id="WP_085688644.1">
    <property type="nucleotide sequence ID" value="NZ_CP065534.1"/>
</dbReference>
<dbReference type="PROSITE" id="PS51354">
    <property type="entry name" value="GLUTAREDOXIN_2"/>
    <property type="match status" value="1"/>
</dbReference>
<dbReference type="OrthoDB" id="8545217at2"/>
<dbReference type="InterPro" id="IPR051548">
    <property type="entry name" value="Grx-like_ET"/>
</dbReference>
<organism evidence="10 12">
    <name type="scientific">Lonsdalea populi</name>
    <dbReference type="NCBI Taxonomy" id="1172565"/>
    <lineage>
        <taxon>Bacteria</taxon>
        <taxon>Pseudomonadati</taxon>
        <taxon>Pseudomonadota</taxon>
        <taxon>Gammaproteobacteria</taxon>
        <taxon>Enterobacterales</taxon>
        <taxon>Pectobacteriaceae</taxon>
        <taxon>Lonsdalea</taxon>
    </lineage>
</organism>
<evidence type="ECO:0000256" key="5">
    <source>
        <dbReference type="ARBA" id="ARBA00022982"/>
    </source>
</evidence>
<evidence type="ECO:0000313" key="10">
    <source>
        <dbReference type="EMBL" id="ROH78276.1"/>
    </source>
</evidence>
<dbReference type="NCBIfam" id="TIGR02194">
    <property type="entry name" value="GlrX_NrdH"/>
    <property type="match status" value="1"/>
</dbReference>
<evidence type="ECO:0000256" key="1">
    <source>
        <dbReference type="ARBA" id="ARBA00002292"/>
    </source>
</evidence>
<dbReference type="PANTHER" id="PTHR34386">
    <property type="entry name" value="GLUTAREDOXIN"/>
    <property type="match status" value="1"/>
</dbReference>
<dbReference type="Gene3D" id="3.40.30.10">
    <property type="entry name" value="Glutaredoxin"/>
    <property type="match status" value="1"/>
</dbReference>
<evidence type="ECO:0000313" key="12">
    <source>
        <dbReference type="Proteomes" id="UP000274511"/>
    </source>
</evidence>